<keyword evidence="1" id="KW-0472">Membrane</keyword>
<feature type="transmembrane region" description="Helical" evidence="1">
    <location>
        <begin position="249"/>
        <end position="266"/>
    </location>
</feature>
<feature type="transmembrane region" description="Helical" evidence="1">
    <location>
        <begin position="448"/>
        <end position="468"/>
    </location>
</feature>
<keyword evidence="1" id="KW-0812">Transmembrane</keyword>
<keyword evidence="1" id="KW-1133">Transmembrane helix</keyword>
<dbReference type="NCBIfam" id="NF046084">
    <property type="entry name" value="XrtY_assoc_Wzy"/>
    <property type="match status" value="1"/>
</dbReference>
<feature type="transmembrane region" description="Helical" evidence="1">
    <location>
        <begin position="202"/>
        <end position="222"/>
    </location>
</feature>
<evidence type="ECO:0000313" key="3">
    <source>
        <dbReference type="Proteomes" id="UP000295668"/>
    </source>
</evidence>
<dbReference type="RefSeq" id="WP_133263417.1">
    <property type="nucleotide sequence ID" value="NZ_SJCY01000011.1"/>
</dbReference>
<accession>A0A4R5MIS9</accession>
<dbReference type="EMBL" id="SJCY01000011">
    <property type="protein sequence ID" value="TDG35286.1"/>
    <property type="molecule type" value="Genomic_DNA"/>
</dbReference>
<feature type="transmembrane region" description="Helical" evidence="1">
    <location>
        <begin position="174"/>
        <end position="195"/>
    </location>
</feature>
<comment type="caution">
    <text evidence="2">The sequence shown here is derived from an EMBL/GenBank/DDBJ whole genome shotgun (WGS) entry which is preliminary data.</text>
</comment>
<protein>
    <recommendedName>
        <fullName evidence="4">Oligosaccharide repeat unit polymerase</fullName>
    </recommendedName>
</protein>
<keyword evidence="3" id="KW-1185">Reference proteome</keyword>
<evidence type="ECO:0008006" key="4">
    <source>
        <dbReference type="Google" id="ProtNLM"/>
    </source>
</evidence>
<name>A0A4R5MIS9_9SPHI</name>
<feature type="transmembrane region" description="Helical" evidence="1">
    <location>
        <begin position="146"/>
        <end position="168"/>
    </location>
</feature>
<proteinExistence type="predicted"/>
<dbReference type="AlphaFoldDB" id="A0A4R5MIS9"/>
<evidence type="ECO:0000313" key="2">
    <source>
        <dbReference type="EMBL" id="TDG35286.1"/>
    </source>
</evidence>
<feature type="transmembrane region" description="Helical" evidence="1">
    <location>
        <begin position="387"/>
        <end position="405"/>
    </location>
</feature>
<feature type="transmembrane region" description="Helical" evidence="1">
    <location>
        <begin position="20"/>
        <end position="47"/>
    </location>
</feature>
<organism evidence="2 3">
    <name type="scientific">Pedobacter changchengzhani</name>
    <dbReference type="NCBI Taxonomy" id="2529274"/>
    <lineage>
        <taxon>Bacteria</taxon>
        <taxon>Pseudomonadati</taxon>
        <taxon>Bacteroidota</taxon>
        <taxon>Sphingobacteriia</taxon>
        <taxon>Sphingobacteriales</taxon>
        <taxon>Sphingobacteriaceae</taxon>
        <taxon>Pedobacter</taxon>
    </lineage>
</organism>
<gene>
    <name evidence="2" type="ORF">EZJ43_14410</name>
</gene>
<dbReference type="OrthoDB" id="735382at2"/>
<feature type="transmembrane region" description="Helical" evidence="1">
    <location>
        <begin position="68"/>
        <end position="88"/>
    </location>
</feature>
<dbReference type="Proteomes" id="UP000295668">
    <property type="component" value="Unassembled WGS sequence"/>
</dbReference>
<evidence type="ECO:0000256" key="1">
    <source>
        <dbReference type="SAM" id="Phobius"/>
    </source>
</evidence>
<reference evidence="2 3" key="1">
    <citation type="submission" date="2019-02" db="EMBL/GenBank/DDBJ databases">
        <title>Pedobacter sp. nov., a novel speices isolated from soil of pinguins habitat in Antarcitica.</title>
        <authorList>
            <person name="He R.-H."/>
        </authorList>
    </citation>
    <scope>NUCLEOTIDE SEQUENCE [LARGE SCALE GENOMIC DNA]</scope>
    <source>
        <strain evidence="2 3">E01020</strain>
    </source>
</reference>
<sequence length="477" mass="54665">MTGANERSKTIVPLYIPVILAYLFSGIPIASYIIAWLGSLFIFYWTWFSPSKYYNEDLPIYKQIMRPIYLTQFVFAGFMCVTSIFYFMDHLGYRYFTQVEKGLQFQGSEKTYIIAQCQRLSLLAHAAIVTGIILKIKKEPIQPKNYTFYSGHNYLIGLSIISYIIGFICQYLPGLIQVALPIMAVAISCGAVLLVRGVVEKNLNYFLVGAFIFIGNFLNASLSGYKEPIITNVIILACLFLPYYKKAIIWSSIPVAYILLYFLPTYNTVVRSSWNGSVSAEEARTEAFETLLGNSNQDEIEETNWSFLTNRLSEIDMFTTFVAYVPAHHDYYGFEILEDSFINLIPRIFWKNKPNTEDVSMKRVYDAGVASRFSSVSAKTRPVVDAYLSWGIPGVFFTMLIYGLMMQSMCNLAEKLFGSYELGCIIVFNSLFQQLWRGNNFEFMINNIFYSYLIMLALCKLLIMFKIIMPKFSVKEA</sequence>